<evidence type="ECO:0000259" key="3">
    <source>
        <dbReference type="Pfam" id="PF00294"/>
    </source>
</evidence>
<keyword evidence="1" id="KW-0808">Transferase</keyword>
<accession>A0A927G7B6</accession>
<dbReference type="PANTHER" id="PTHR42774">
    <property type="entry name" value="PHOSPHOTRANSFERASE SYSTEM TRANSPORT PROTEIN"/>
    <property type="match status" value="1"/>
</dbReference>
<evidence type="ECO:0000313" key="4">
    <source>
        <dbReference type="EMBL" id="MBD8078035.1"/>
    </source>
</evidence>
<feature type="domain" description="Carbohydrate kinase PfkB" evidence="3">
    <location>
        <begin position="10"/>
        <end position="281"/>
    </location>
</feature>
<gene>
    <name evidence="4" type="ORF">IF651_03050</name>
</gene>
<dbReference type="InterPro" id="IPR011611">
    <property type="entry name" value="PfkB_dom"/>
</dbReference>
<evidence type="ECO:0000256" key="2">
    <source>
        <dbReference type="ARBA" id="ARBA00022777"/>
    </source>
</evidence>
<protein>
    <submittedName>
        <fullName evidence="4">Carbohydrate kinase</fullName>
    </submittedName>
</protein>
<name>A0A927G7B6_9MICO</name>
<dbReference type="PANTHER" id="PTHR42774:SF3">
    <property type="entry name" value="KETOHEXOKINASE"/>
    <property type="match status" value="1"/>
</dbReference>
<dbReference type="InterPro" id="IPR029056">
    <property type="entry name" value="Ribokinase-like"/>
</dbReference>
<dbReference type="Proteomes" id="UP000610846">
    <property type="component" value="Unassembled WGS sequence"/>
</dbReference>
<proteinExistence type="predicted"/>
<comment type="caution">
    <text evidence="4">The sequence shown here is derived from an EMBL/GenBank/DDBJ whole genome shotgun (WGS) entry which is preliminary data.</text>
</comment>
<dbReference type="EMBL" id="JACYHB010000002">
    <property type="protein sequence ID" value="MBD8078035.1"/>
    <property type="molecule type" value="Genomic_DNA"/>
</dbReference>
<dbReference type="GO" id="GO:0016301">
    <property type="term" value="F:kinase activity"/>
    <property type="evidence" value="ECO:0007669"/>
    <property type="project" value="UniProtKB-KW"/>
</dbReference>
<dbReference type="SUPFAM" id="SSF53613">
    <property type="entry name" value="Ribokinase-like"/>
    <property type="match status" value="1"/>
</dbReference>
<dbReference type="PROSITE" id="PS00584">
    <property type="entry name" value="PFKB_KINASES_2"/>
    <property type="match status" value="1"/>
</dbReference>
<dbReference type="InterPro" id="IPR052562">
    <property type="entry name" value="Ketohexokinase-related"/>
</dbReference>
<dbReference type="Gene3D" id="3.40.1190.20">
    <property type="match status" value="1"/>
</dbReference>
<dbReference type="AlphaFoldDB" id="A0A927G7B6"/>
<keyword evidence="2 4" id="KW-0418">Kinase</keyword>
<evidence type="ECO:0000313" key="5">
    <source>
        <dbReference type="Proteomes" id="UP000610846"/>
    </source>
</evidence>
<dbReference type="Pfam" id="PF00294">
    <property type="entry name" value="PfkB"/>
    <property type="match status" value="1"/>
</dbReference>
<reference evidence="4" key="1">
    <citation type="journal article" date="2018" name="Curr. Microbiol.">
        <title>Cellulosimicrobium arenosum sp. nov., Isolated from Marine Sediment Sand.</title>
        <authorList>
            <person name="Oh M."/>
            <person name="Kim J.H."/>
            <person name="Yoon J.H."/>
            <person name="Schumann P."/>
            <person name="Kim W."/>
        </authorList>
    </citation>
    <scope>NUCLEOTIDE SEQUENCE</scope>
    <source>
        <strain evidence="4">KCTC 49039</strain>
    </source>
</reference>
<evidence type="ECO:0000256" key="1">
    <source>
        <dbReference type="ARBA" id="ARBA00022679"/>
    </source>
</evidence>
<keyword evidence="5" id="KW-1185">Reference proteome</keyword>
<organism evidence="4 5">
    <name type="scientific">Cellulosimicrobium arenosum</name>
    <dbReference type="NCBI Taxonomy" id="2708133"/>
    <lineage>
        <taxon>Bacteria</taxon>
        <taxon>Bacillati</taxon>
        <taxon>Actinomycetota</taxon>
        <taxon>Actinomycetes</taxon>
        <taxon>Micrococcales</taxon>
        <taxon>Promicromonosporaceae</taxon>
        <taxon>Cellulosimicrobium</taxon>
    </lineage>
</organism>
<sequence length="286" mass="28367">MQVVDRVPAPDEKVVARDLSATFGGPAANAAATAVALGVPTRLVTAVGSGPLAEAVRAELAAAGVDLVDVARGTAARPAVSTVLVTRATGERAVVSTNARSFEDGAVSATGATVTDAEPGGLVALGPGDVLLLDGHLPDVALPLARAARAAGAVVVLDGGSWKDCTTDLLALCDAAVLSADLRVPGVRDDDELTAVAGMGPAGRLAFVARTHGAGPVEVLRAGERTSVEVPPARTVVDTLGAGDVVHGAFAAALARGVDPFEALERAVVVASRSVEHAGARGWIPG</sequence>
<reference evidence="4" key="2">
    <citation type="submission" date="2020-09" db="EMBL/GenBank/DDBJ databases">
        <authorList>
            <person name="Yu Y."/>
        </authorList>
    </citation>
    <scope>NUCLEOTIDE SEQUENCE</scope>
    <source>
        <strain evidence="4">KCTC 49039</strain>
    </source>
</reference>
<dbReference type="InterPro" id="IPR002173">
    <property type="entry name" value="Carboh/pur_kinase_PfkB_CS"/>
</dbReference>